<dbReference type="OrthoDB" id="5789759at2759"/>
<dbReference type="SUPFAM" id="SSF48508">
    <property type="entry name" value="Nuclear receptor ligand-binding domain"/>
    <property type="match status" value="1"/>
</dbReference>
<dbReference type="EnsemblMetazoa" id="PPA42405.1">
    <property type="protein sequence ID" value="PPA42405.1"/>
    <property type="gene ID" value="WBGene00280774"/>
</dbReference>
<dbReference type="Pfam" id="PF00104">
    <property type="entry name" value="Hormone_recep"/>
    <property type="match status" value="1"/>
</dbReference>
<protein>
    <submittedName>
        <fullName evidence="1">Nuclear receptor</fullName>
    </submittedName>
</protein>
<organism evidence="1 2">
    <name type="scientific">Pristionchus pacificus</name>
    <name type="common">Parasitic nematode worm</name>
    <dbReference type="NCBI Taxonomy" id="54126"/>
    <lineage>
        <taxon>Eukaryota</taxon>
        <taxon>Metazoa</taxon>
        <taxon>Ecdysozoa</taxon>
        <taxon>Nematoda</taxon>
        <taxon>Chromadorea</taxon>
        <taxon>Rhabditida</taxon>
        <taxon>Rhabditina</taxon>
        <taxon>Diplogasteromorpha</taxon>
        <taxon>Diplogasteroidea</taxon>
        <taxon>Neodiplogasteridae</taxon>
        <taxon>Pristionchus</taxon>
    </lineage>
</organism>
<gene>
    <name evidence="1" type="primary">WBGene00280774</name>
</gene>
<dbReference type="Proteomes" id="UP000005239">
    <property type="component" value="Unassembled WGS sequence"/>
</dbReference>
<dbReference type="PROSITE" id="PS51843">
    <property type="entry name" value="NR_LBD"/>
    <property type="match status" value="1"/>
</dbReference>
<dbReference type="GO" id="GO:0008270">
    <property type="term" value="F:zinc ion binding"/>
    <property type="evidence" value="ECO:0007669"/>
    <property type="project" value="InterPro"/>
</dbReference>
<keyword evidence="2" id="KW-1185">Reference proteome</keyword>
<dbReference type="InterPro" id="IPR013088">
    <property type="entry name" value="Znf_NHR/GATA"/>
</dbReference>
<dbReference type="InterPro" id="IPR000536">
    <property type="entry name" value="Nucl_hrmn_rcpt_lig-bd"/>
</dbReference>
<dbReference type="GO" id="GO:0043565">
    <property type="term" value="F:sequence-specific DNA binding"/>
    <property type="evidence" value="ECO:0007669"/>
    <property type="project" value="InterPro"/>
</dbReference>
<accession>A0A8R1Z4A3</accession>
<dbReference type="GO" id="GO:0003700">
    <property type="term" value="F:DNA-binding transcription factor activity"/>
    <property type="evidence" value="ECO:0000318"/>
    <property type="project" value="GO_Central"/>
</dbReference>
<name>A0A2A6D2W5_PRIPA</name>
<accession>A0A2A6D2W5</accession>
<dbReference type="InterPro" id="IPR035500">
    <property type="entry name" value="NHR-like_dom_sf"/>
</dbReference>
<evidence type="ECO:0000313" key="2">
    <source>
        <dbReference type="Proteomes" id="UP000005239"/>
    </source>
</evidence>
<dbReference type="AlphaFoldDB" id="A0A2A6D2W5"/>
<reference evidence="2" key="1">
    <citation type="journal article" date="2008" name="Nat. Genet.">
        <title>The Pristionchus pacificus genome provides a unique perspective on nematode lifestyle and parasitism.</title>
        <authorList>
            <person name="Dieterich C."/>
            <person name="Clifton S.W."/>
            <person name="Schuster L.N."/>
            <person name="Chinwalla A."/>
            <person name="Delehaunty K."/>
            <person name="Dinkelacker I."/>
            <person name="Fulton L."/>
            <person name="Fulton R."/>
            <person name="Godfrey J."/>
            <person name="Minx P."/>
            <person name="Mitreva M."/>
            <person name="Roeseler W."/>
            <person name="Tian H."/>
            <person name="Witte H."/>
            <person name="Yang S.P."/>
            <person name="Wilson R.K."/>
            <person name="Sommer R.J."/>
        </authorList>
    </citation>
    <scope>NUCLEOTIDE SEQUENCE [LARGE SCALE GENOMIC DNA]</scope>
    <source>
        <strain evidence="2">PS312</strain>
    </source>
</reference>
<evidence type="ECO:0000313" key="1">
    <source>
        <dbReference type="EnsemblMetazoa" id="PPA42405.1"/>
    </source>
</evidence>
<proteinExistence type="predicted"/>
<dbReference type="Pfam" id="PF00105">
    <property type="entry name" value="zf-C4"/>
    <property type="match status" value="1"/>
</dbReference>
<dbReference type="InterPro" id="IPR001628">
    <property type="entry name" value="Znf_hrmn_rcpt"/>
</dbReference>
<dbReference type="Gene3D" id="1.10.565.10">
    <property type="entry name" value="Retinoid X Receptor"/>
    <property type="match status" value="1"/>
</dbReference>
<dbReference type="SUPFAM" id="SSF57716">
    <property type="entry name" value="Glucocorticoid receptor-like (DNA-binding domain)"/>
    <property type="match status" value="1"/>
</dbReference>
<sequence>MSGKRKTECAGLKCLICGADTLHAHSGIDSCRACSVFYKRTIDRESELVCISGNGTCGTKGNIVSCRKCRLERFKEVLNRASSVQISCDVERRLEEESTEELANEIPDFPNAEAQARKSGEMGGLHHMRMHEQMKMRSAPLRPTKYSDMVPYSQIFFGAMIDFAEEAFPDFNKLSAEDGHALLRGNFQLILAIDSAYRSHHNFPNDETVMATYLTYVSDDSLPHFMKYCPPEVNKDAAVEEFRKNMKGTTILAKIDMGKASPSVDEFMVLFGFALWNDCSCSLDTEIANLVKKNREEILRELKIVYSRKGCVEYTPRMGELLILLASQEGAVERTKEDVQMYRVMNLFNEAYEEEK</sequence>
<dbReference type="Gene3D" id="3.30.50.10">
    <property type="entry name" value="Erythroid Transcription Factor GATA-1, subunit A"/>
    <property type="match status" value="1"/>
</dbReference>
<reference evidence="1" key="2">
    <citation type="submission" date="2022-06" db="UniProtKB">
        <authorList>
            <consortium name="EnsemblMetazoa"/>
        </authorList>
    </citation>
    <scope>IDENTIFICATION</scope>
    <source>
        <strain evidence="1">PS312</strain>
    </source>
</reference>
<dbReference type="SMART" id="SM00399">
    <property type="entry name" value="ZnF_C4"/>
    <property type="match status" value="1"/>
</dbReference>
<dbReference type="PANTHER" id="PTHR46011">
    <property type="entry name" value="NUCLEAR HORMONE RECEPTOR FAMILY MEMBER NHR-86-RELATED"/>
    <property type="match status" value="1"/>
</dbReference>
<dbReference type="PROSITE" id="PS51030">
    <property type="entry name" value="NUCLEAR_REC_DBD_2"/>
    <property type="match status" value="1"/>
</dbReference>
<dbReference type="GO" id="GO:0005634">
    <property type="term" value="C:nucleus"/>
    <property type="evidence" value="ECO:0000318"/>
    <property type="project" value="GO_Central"/>
</dbReference>
<dbReference type="PANTHER" id="PTHR46011:SF6">
    <property type="entry name" value="HIGH ZINC ACTIVATED NUCLEAR RECEPTOR PROTEIN"/>
    <property type="match status" value="1"/>
</dbReference>